<protein>
    <submittedName>
        <fullName evidence="2">DUF4440 domain-containing protein</fullName>
    </submittedName>
</protein>
<proteinExistence type="predicted"/>
<dbReference type="InterPro" id="IPR027843">
    <property type="entry name" value="DUF4440"/>
</dbReference>
<accession>A0A387FPV2</accession>
<dbReference type="RefSeq" id="WP_120705370.1">
    <property type="nucleotide sequence ID" value="NZ_CP032694.1"/>
</dbReference>
<sequence length="122" mass="13953">MDDLQARLKDLEERLFDPAVRGSRQMLADLLSADFREIGSSGRLFDLEDVLTRLPVDPEDIALRALEDFDARLLSDGIALVTYRATRASPDKPAVRTLRSSIWRLEADGHWRMLFHQGTLMR</sequence>
<name>A0A387FPV2_9HYPH</name>
<evidence type="ECO:0000313" key="2">
    <source>
        <dbReference type="EMBL" id="AYG60393.1"/>
    </source>
</evidence>
<keyword evidence="3" id="KW-1185">Reference proteome</keyword>
<dbReference type="AlphaFoldDB" id="A0A387FPV2"/>
<dbReference type="SUPFAM" id="SSF54427">
    <property type="entry name" value="NTF2-like"/>
    <property type="match status" value="1"/>
</dbReference>
<gene>
    <name evidence="2" type="ORF">CCGE525_17445</name>
</gene>
<evidence type="ECO:0000259" key="1">
    <source>
        <dbReference type="Pfam" id="PF14534"/>
    </source>
</evidence>
<organism evidence="2 3">
    <name type="scientific">Rhizobium jaguaris</name>
    <dbReference type="NCBI Taxonomy" id="1312183"/>
    <lineage>
        <taxon>Bacteria</taxon>
        <taxon>Pseudomonadati</taxon>
        <taxon>Pseudomonadota</taxon>
        <taxon>Alphaproteobacteria</taxon>
        <taxon>Hyphomicrobiales</taxon>
        <taxon>Rhizobiaceae</taxon>
        <taxon>Rhizobium/Agrobacterium group</taxon>
        <taxon>Rhizobium</taxon>
    </lineage>
</organism>
<dbReference type="OrthoDB" id="7845843at2"/>
<reference evidence="2 3" key="1">
    <citation type="submission" date="2018-10" db="EMBL/GenBank/DDBJ databases">
        <title>Rhizobium etli, R. leguminosarum and a new Rhizobium genospecies from Phaseolus dumosus.</title>
        <authorList>
            <person name="Ramirez-Puebla S.T."/>
            <person name="Rogel-Hernandez M.A."/>
            <person name="Guerrero G."/>
            <person name="Ormeno-Orrillo E."/>
            <person name="Martinez-Romero J.C."/>
            <person name="Negrete-Yankelevich S."/>
            <person name="Martinez-Romero E."/>
        </authorList>
    </citation>
    <scope>NUCLEOTIDE SEQUENCE [LARGE SCALE GENOMIC DNA]</scope>
    <source>
        <strain evidence="2 3">CCGE525</strain>
    </source>
</reference>
<dbReference type="Pfam" id="PF14534">
    <property type="entry name" value="DUF4440"/>
    <property type="match status" value="1"/>
</dbReference>
<dbReference type="Gene3D" id="3.10.450.50">
    <property type="match status" value="1"/>
</dbReference>
<dbReference type="EMBL" id="CP032694">
    <property type="protein sequence ID" value="AYG60393.1"/>
    <property type="molecule type" value="Genomic_DNA"/>
</dbReference>
<evidence type="ECO:0000313" key="3">
    <source>
        <dbReference type="Proteomes" id="UP000282195"/>
    </source>
</evidence>
<dbReference type="KEGG" id="rjg:CCGE525_17445"/>
<dbReference type="InterPro" id="IPR032710">
    <property type="entry name" value="NTF2-like_dom_sf"/>
</dbReference>
<dbReference type="Proteomes" id="UP000282195">
    <property type="component" value="Chromosome"/>
</dbReference>
<feature type="domain" description="DUF4440" evidence="1">
    <location>
        <begin position="8"/>
        <end position="113"/>
    </location>
</feature>